<proteinExistence type="predicted"/>
<name>A0A0F9VA74_9ZZZZ</name>
<protein>
    <submittedName>
        <fullName evidence="1">Uncharacterized protein</fullName>
    </submittedName>
</protein>
<gene>
    <name evidence="1" type="ORF">LCGC14_0163160</name>
</gene>
<evidence type="ECO:0000313" key="1">
    <source>
        <dbReference type="EMBL" id="KKN96672.1"/>
    </source>
</evidence>
<organism evidence="1">
    <name type="scientific">marine sediment metagenome</name>
    <dbReference type="NCBI Taxonomy" id="412755"/>
    <lineage>
        <taxon>unclassified sequences</taxon>
        <taxon>metagenomes</taxon>
        <taxon>ecological metagenomes</taxon>
    </lineage>
</organism>
<sequence length="106" mass="12307">MKITKPKFGVVPPEALGIKVKLEAATNGRMRRVYTVHPLMLPVWCLFTLFFTDQDECWTWEWPCVDAEGPTKCWGYARVRDGKVIDTFTVSRLPCKNEDRPTGRRF</sequence>
<comment type="caution">
    <text evidence="1">The sequence shown here is derived from an EMBL/GenBank/DDBJ whole genome shotgun (WGS) entry which is preliminary data.</text>
</comment>
<reference evidence="1" key="1">
    <citation type="journal article" date="2015" name="Nature">
        <title>Complex archaea that bridge the gap between prokaryotes and eukaryotes.</title>
        <authorList>
            <person name="Spang A."/>
            <person name="Saw J.H."/>
            <person name="Jorgensen S.L."/>
            <person name="Zaremba-Niedzwiedzka K."/>
            <person name="Martijn J."/>
            <person name="Lind A.E."/>
            <person name="van Eijk R."/>
            <person name="Schleper C."/>
            <person name="Guy L."/>
            <person name="Ettema T.J."/>
        </authorList>
    </citation>
    <scope>NUCLEOTIDE SEQUENCE</scope>
</reference>
<dbReference type="EMBL" id="LAZR01000062">
    <property type="protein sequence ID" value="KKN96672.1"/>
    <property type="molecule type" value="Genomic_DNA"/>
</dbReference>
<accession>A0A0F9VA74</accession>
<dbReference type="AlphaFoldDB" id="A0A0F9VA74"/>